<accession>A0A7R9M1T4</accession>
<dbReference type="PROSITE" id="PS00028">
    <property type="entry name" value="ZINC_FINGER_C2H2_1"/>
    <property type="match status" value="6"/>
</dbReference>
<feature type="domain" description="C2H2-type" evidence="7">
    <location>
        <begin position="163"/>
        <end position="192"/>
    </location>
</feature>
<dbReference type="GO" id="GO:0045944">
    <property type="term" value="P:positive regulation of transcription by RNA polymerase II"/>
    <property type="evidence" value="ECO:0007669"/>
    <property type="project" value="UniProtKB-ARBA"/>
</dbReference>
<evidence type="ECO:0000313" key="8">
    <source>
        <dbReference type="EMBL" id="CAD7651941.1"/>
    </source>
</evidence>
<dbReference type="PROSITE" id="PS50157">
    <property type="entry name" value="ZINC_FINGER_C2H2_2"/>
    <property type="match status" value="4"/>
</dbReference>
<dbReference type="SMART" id="SM00355">
    <property type="entry name" value="ZnF_C2H2"/>
    <property type="match status" value="10"/>
</dbReference>
<gene>
    <name evidence="8" type="ORF">ONB1V03_LOCUS8609</name>
</gene>
<keyword evidence="3 5" id="KW-0863">Zinc-finger</keyword>
<dbReference type="GO" id="GO:0005634">
    <property type="term" value="C:nucleus"/>
    <property type="evidence" value="ECO:0007669"/>
    <property type="project" value="UniProtKB-ARBA"/>
</dbReference>
<evidence type="ECO:0000256" key="6">
    <source>
        <dbReference type="SAM" id="MobiDB-lite"/>
    </source>
</evidence>
<feature type="compositionally biased region" description="Basic and acidic residues" evidence="6">
    <location>
        <begin position="58"/>
        <end position="74"/>
    </location>
</feature>
<dbReference type="PANTHER" id="PTHR19818">
    <property type="entry name" value="ZINC FINGER PROTEIN ZIC AND GLI"/>
    <property type="match status" value="1"/>
</dbReference>
<dbReference type="Proteomes" id="UP000728032">
    <property type="component" value="Unassembled WGS sequence"/>
</dbReference>
<keyword evidence="1" id="KW-0479">Metal-binding</keyword>
<keyword evidence="4" id="KW-0862">Zinc</keyword>
<dbReference type="Pfam" id="PF13912">
    <property type="entry name" value="zf-C2H2_6"/>
    <property type="match status" value="2"/>
</dbReference>
<feature type="compositionally biased region" description="Basic and acidic residues" evidence="6">
    <location>
        <begin position="14"/>
        <end position="31"/>
    </location>
</feature>
<reference evidence="8" key="1">
    <citation type="submission" date="2020-11" db="EMBL/GenBank/DDBJ databases">
        <authorList>
            <person name="Tran Van P."/>
        </authorList>
    </citation>
    <scope>NUCLEOTIDE SEQUENCE</scope>
</reference>
<feature type="domain" description="C2H2-type" evidence="7">
    <location>
        <begin position="254"/>
        <end position="284"/>
    </location>
</feature>
<feature type="domain" description="C2H2-type" evidence="7">
    <location>
        <begin position="315"/>
        <end position="342"/>
    </location>
</feature>
<evidence type="ECO:0000256" key="3">
    <source>
        <dbReference type="ARBA" id="ARBA00022771"/>
    </source>
</evidence>
<dbReference type="Pfam" id="PF00096">
    <property type="entry name" value="zf-C2H2"/>
    <property type="match status" value="2"/>
</dbReference>
<dbReference type="GO" id="GO:0000978">
    <property type="term" value="F:RNA polymerase II cis-regulatory region sequence-specific DNA binding"/>
    <property type="evidence" value="ECO:0007669"/>
    <property type="project" value="TreeGrafter"/>
</dbReference>
<feature type="domain" description="C2H2-type" evidence="7">
    <location>
        <begin position="343"/>
        <end position="372"/>
    </location>
</feature>
<sequence length="462" mass="53344">MRRSFFDQKTITANEEKSNSKTETNESRVKEEPEDSESNANDYHKSHESHEQTISARSVDEIHVKPSEDTKPNEKTFNTNTTEVNETTGETSESIGGQRVVDTTSESSLKTTKSVAMTDAEVVANDMGLYACDHPNCSRLILGYEPFLRHKRCGPHETRDGRYLCDYDGCGESYTSLRVLRAHKATHLSPDGYRCSWEGCAAKYITPKGLENHIKLKHGLPVEHRCDREGCSYRTSDKKALIAHLLTHGREREFKCPANGCGKVFASLNGLTDHELAVHPGADIQWMECSKKDCHYKTKSERYMRRHKQRHVKSYLCSQCGKCYESQYVLRQHGSTHNDELKYRCEWPGCVKFFAQNVCLRKHMNTHTREAVYRCQWPGCKKSSVWREWVSDHERRHRGIPVGQYRCHWLECEYRTTGKPTLERHMISTHGMVADDQCSEVVSKRKTNECNLMDRRVKRPKK</sequence>
<dbReference type="Gene3D" id="3.30.160.60">
    <property type="entry name" value="Classic Zinc Finger"/>
    <property type="match status" value="5"/>
</dbReference>
<dbReference type="OrthoDB" id="3437960at2759"/>
<keyword evidence="9" id="KW-1185">Reference proteome</keyword>
<dbReference type="GO" id="GO:0008270">
    <property type="term" value="F:zinc ion binding"/>
    <property type="evidence" value="ECO:0007669"/>
    <property type="project" value="UniProtKB-KW"/>
</dbReference>
<evidence type="ECO:0000259" key="7">
    <source>
        <dbReference type="PROSITE" id="PS50157"/>
    </source>
</evidence>
<dbReference type="InterPro" id="IPR013087">
    <property type="entry name" value="Znf_C2H2_type"/>
</dbReference>
<evidence type="ECO:0000313" key="9">
    <source>
        <dbReference type="Proteomes" id="UP000728032"/>
    </source>
</evidence>
<dbReference type="InterPro" id="IPR036236">
    <property type="entry name" value="Znf_C2H2_sf"/>
</dbReference>
<protein>
    <recommendedName>
        <fullName evidence="7">C2H2-type domain-containing protein</fullName>
    </recommendedName>
</protein>
<dbReference type="InterPro" id="IPR050329">
    <property type="entry name" value="GLI_C2H2-zinc-finger"/>
</dbReference>
<feature type="region of interest" description="Disordered" evidence="6">
    <location>
        <begin position="1"/>
        <end position="107"/>
    </location>
</feature>
<evidence type="ECO:0000256" key="4">
    <source>
        <dbReference type="ARBA" id="ARBA00022833"/>
    </source>
</evidence>
<keyword evidence="2" id="KW-0677">Repeat</keyword>
<organism evidence="8">
    <name type="scientific">Oppiella nova</name>
    <dbReference type="NCBI Taxonomy" id="334625"/>
    <lineage>
        <taxon>Eukaryota</taxon>
        <taxon>Metazoa</taxon>
        <taxon>Ecdysozoa</taxon>
        <taxon>Arthropoda</taxon>
        <taxon>Chelicerata</taxon>
        <taxon>Arachnida</taxon>
        <taxon>Acari</taxon>
        <taxon>Acariformes</taxon>
        <taxon>Sarcoptiformes</taxon>
        <taxon>Oribatida</taxon>
        <taxon>Brachypylina</taxon>
        <taxon>Oppioidea</taxon>
        <taxon>Oppiidae</taxon>
        <taxon>Oppiella</taxon>
    </lineage>
</organism>
<evidence type="ECO:0000256" key="5">
    <source>
        <dbReference type="PROSITE-ProRule" id="PRU00042"/>
    </source>
</evidence>
<proteinExistence type="predicted"/>
<dbReference type="EMBL" id="OC919822">
    <property type="protein sequence ID" value="CAD7651941.1"/>
    <property type="molecule type" value="Genomic_DNA"/>
</dbReference>
<dbReference type="PANTHER" id="PTHR19818:SF139">
    <property type="entry name" value="PAIR-RULE PROTEIN ODD-PAIRED"/>
    <property type="match status" value="1"/>
</dbReference>
<evidence type="ECO:0000256" key="1">
    <source>
        <dbReference type="ARBA" id="ARBA00022723"/>
    </source>
</evidence>
<feature type="compositionally biased region" description="Basic and acidic residues" evidence="6">
    <location>
        <begin position="42"/>
        <end position="51"/>
    </location>
</feature>
<feature type="compositionally biased region" description="Low complexity" evidence="6">
    <location>
        <begin position="75"/>
        <end position="91"/>
    </location>
</feature>
<name>A0A7R9M1T4_9ACAR</name>
<dbReference type="GO" id="GO:0000981">
    <property type="term" value="F:DNA-binding transcription factor activity, RNA polymerase II-specific"/>
    <property type="evidence" value="ECO:0007669"/>
    <property type="project" value="TreeGrafter"/>
</dbReference>
<dbReference type="EMBL" id="CAJPVJ010004997">
    <property type="protein sequence ID" value="CAG2169125.1"/>
    <property type="molecule type" value="Genomic_DNA"/>
</dbReference>
<evidence type="ECO:0000256" key="2">
    <source>
        <dbReference type="ARBA" id="ARBA00022737"/>
    </source>
</evidence>
<dbReference type="SUPFAM" id="SSF57667">
    <property type="entry name" value="beta-beta-alpha zinc fingers"/>
    <property type="match status" value="2"/>
</dbReference>
<dbReference type="AlphaFoldDB" id="A0A7R9M1T4"/>